<name>A0A346XYT6_9ACTN</name>
<evidence type="ECO:0000256" key="1">
    <source>
        <dbReference type="ARBA" id="ARBA00022801"/>
    </source>
</evidence>
<protein>
    <submittedName>
        <fullName evidence="3">Lipase</fullName>
    </submittedName>
</protein>
<dbReference type="InterPro" id="IPR050300">
    <property type="entry name" value="GDXG_lipolytic_enzyme"/>
</dbReference>
<feature type="domain" description="Alpha/beta hydrolase fold-3" evidence="2">
    <location>
        <begin position="82"/>
        <end position="290"/>
    </location>
</feature>
<evidence type="ECO:0000313" key="3">
    <source>
        <dbReference type="EMBL" id="AXV07383.1"/>
    </source>
</evidence>
<dbReference type="Gene3D" id="3.40.50.1820">
    <property type="entry name" value="alpha/beta hydrolase"/>
    <property type="match status" value="1"/>
</dbReference>
<dbReference type="AlphaFoldDB" id="A0A346XYT6"/>
<organism evidence="3 4">
    <name type="scientific">Euzebya pacifica</name>
    <dbReference type="NCBI Taxonomy" id="1608957"/>
    <lineage>
        <taxon>Bacteria</taxon>
        <taxon>Bacillati</taxon>
        <taxon>Actinomycetota</taxon>
        <taxon>Nitriliruptoria</taxon>
        <taxon>Euzebyales</taxon>
    </lineage>
</organism>
<dbReference type="KEGG" id="euz:DVS28_a2704"/>
<dbReference type="Proteomes" id="UP000264006">
    <property type="component" value="Chromosome"/>
</dbReference>
<dbReference type="SUPFAM" id="SSF53474">
    <property type="entry name" value="alpha/beta-Hydrolases"/>
    <property type="match status" value="1"/>
</dbReference>
<keyword evidence="4" id="KW-1185">Reference proteome</keyword>
<dbReference type="Pfam" id="PF07859">
    <property type="entry name" value="Abhydrolase_3"/>
    <property type="match status" value="1"/>
</dbReference>
<dbReference type="PANTHER" id="PTHR48081:SF8">
    <property type="entry name" value="ALPHA_BETA HYDROLASE FOLD-3 DOMAIN-CONTAINING PROTEIN-RELATED"/>
    <property type="match status" value="1"/>
</dbReference>
<dbReference type="EMBL" id="CP031165">
    <property type="protein sequence ID" value="AXV07383.1"/>
    <property type="molecule type" value="Genomic_DNA"/>
</dbReference>
<reference evidence="3 4" key="1">
    <citation type="submission" date="2018-09" db="EMBL/GenBank/DDBJ databases">
        <title>Complete genome sequence of Euzebya sp. DY32-46 isolated from seawater of Pacific Ocean.</title>
        <authorList>
            <person name="Xu L."/>
            <person name="Wu Y.-H."/>
            <person name="Xu X.-W."/>
        </authorList>
    </citation>
    <scope>NUCLEOTIDE SEQUENCE [LARGE SCALE GENOMIC DNA]</scope>
    <source>
        <strain evidence="3 4">DY32-46</strain>
    </source>
</reference>
<evidence type="ECO:0000313" key="4">
    <source>
        <dbReference type="Proteomes" id="UP000264006"/>
    </source>
</evidence>
<accession>A0A346XYT6</accession>
<gene>
    <name evidence="3" type="ORF">DVS28_a2704</name>
</gene>
<proteinExistence type="predicted"/>
<dbReference type="InterPro" id="IPR013094">
    <property type="entry name" value="AB_hydrolase_3"/>
</dbReference>
<dbReference type="PANTHER" id="PTHR48081">
    <property type="entry name" value="AB HYDROLASE SUPERFAMILY PROTEIN C4A8.06C"/>
    <property type="match status" value="1"/>
</dbReference>
<evidence type="ECO:0000259" key="2">
    <source>
        <dbReference type="Pfam" id="PF07859"/>
    </source>
</evidence>
<dbReference type="GO" id="GO:0016787">
    <property type="term" value="F:hydrolase activity"/>
    <property type="evidence" value="ECO:0007669"/>
    <property type="project" value="UniProtKB-KW"/>
</dbReference>
<sequence>MTKDEMHADLRRWAAPLSILPAMMTNRRMVAINNAVADRLLVGRDLKGLDCRTVEVPSSGGTHRIRTRVYRPADHDGPLPVLVYVHGGGYITGNPEMSGTFIKRFVGTRPCMVVAPAYRRAHDAAFPAGFDDCWDVLTWVRDNAEVLGSNDRAVAVGGHSAGGGLTAALSLKARDTGAVDIGFQMPLYPMIDDTQPDDPSREVQAPVWNTDANRAGWAAYLADLRRMGEAIPPYAAPARATDLSGLPPTITFVGTAEPFHLETVAYVEGLRAAGVEVAFREYEGCFHAFEASVPRADVSRDAQDFTYATFGEFHDRYLTG</sequence>
<keyword evidence="1" id="KW-0378">Hydrolase</keyword>
<dbReference type="InterPro" id="IPR029058">
    <property type="entry name" value="AB_hydrolase_fold"/>
</dbReference>